<dbReference type="EMBL" id="VFIA01000081">
    <property type="protein sequence ID" value="MBC3795118.1"/>
    <property type="molecule type" value="Genomic_DNA"/>
</dbReference>
<reference evidence="1 2" key="1">
    <citation type="submission" date="2019-06" db="EMBL/GenBank/DDBJ databases">
        <title>Spirosoma utsteinense sp. nov. isolated from Antarctic ice-free soils.</title>
        <authorList>
            <person name="Tahon G."/>
        </authorList>
    </citation>
    <scope>NUCLEOTIDE SEQUENCE [LARGE SCALE GENOMIC DNA]</scope>
    <source>
        <strain evidence="1 2">LMG 31447</strain>
    </source>
</reference>
<protein>
    <recommendedName>
        <fullName evidence="3">Transposase</fullName>
    </recommendedName>
</protein>
<evidence type="ECO:0008006" key="3">
    <source>
        <dbReference type="Google" id="ProtNLM"/>
    </source>
</evidence>
<comment type="caution">
    <text evidence="1">The sequence shown here is derived from an EMBL/GenBank/DDBJ whole genome shotgun (WGS) entry which is preliminary data.</text>
</comment>
<accession>A0ABR6WG01</accession>
<dbReference type="RefSeq" id="WP_186742262.1">
    <property type="nucleotide sequence ID" value="NZ_VFIA01000081.1"/>
</dbReference>
<gene>
    <name evidence="1" type="ORF">FH603_5653</name>
</gene>
<sequence>MDKSKDFAQHLSPALLNNLLAVGCAILIKETVNLNKLKNHLGLLLGNRQTKTDSHYRRLTRFFTNKTALNKLWNRSAEAMADNMGARLY</sequence>
<name>A0ABR6WG01_9BACT</name>
<keyword evidence="2" id="KW-1185">Reference proteome</keyword>
<organism evidence="1 2">
    <name type="scientific">Spirosoma utsteinense</name>
    <dbReference type="NCBI Taxonomy" id="2585773"/>
    <lineage>
        <taxon>Bacteria</taxon>
        <taxon>Pseudomonadati</taxon>
        <taxon>Bacteroidota</taxon>
        <taxon>Cytophagia</taxon>
        <taxon>Cytophagales</taxon>
        <taxon>Cytophagaceae</taxon>
        <taxon>Spirosoma</taxon>
    </lineage>
</organism>
<proteinExistence type="predicted"/>
<evidence type="ECO:0000313" key="2">
    <source>
        <dbReference type="Proteomes" id="UP000700732"/>
    </source>
</evidence>
<dbReference type="Proteomes" id="UP000700732">
    <property type="component" value="Unassembled WGS sequence"/>
</dbReference>
<dbReference type="PROSITE" id="PS51257">
    <property type="entry name" value="PROKAR_LIPOPROTEIN"/>
    <property type="match status" value="1"/>
</dbReference>
<evidence type="ECO:0000313" key="1">
    <source>
        <dbReference type="EMBL" id="MBC3795118.1"/>
    </source>
</evidence>